<reference evidence="1 2" key="1">
    <citation type="submission" date="2019-09" db="EMBL/GenBank/DDBJ databases">
        <title>Bird 10,000 Genomes (B10K) Project - Family phase.</title>
        <authorList>
            <person name="Zhang G."/>
        </authorList>
    </citation>
    <scope>NUCLEOTIDE SEQUENCE [LARGE SCALE GENOMIC DNA]</scope>
    <source>
        <strain evidence="1">B10K-DU-012-45</strain>
    </source>
</reference>
<dbReference type="GO" id="GO:0002177">
    <property type="term" value="C:manchette"/>
    <property type="evidence" value="ECO:0007669"/>
    <property type="project" value="TreeGrafter"/>
</dbReference>
<name>A0A7L3CJL7_PELUR</name>
<dbReference type="InterPro" id="IPR028195">
    <property type="entry name" value="SPMIP6"/>
</dbReference>
<dbReference type="OrthoDB" id="9820464at2759"/>
<feature type="non-terminal residue" evidence="1">
    <location>
        <position position="1"/>
    </location>
</feature>
<evidence type="ECO:0000313" key="2">
    <source>
        <dbReference type="Proteomes" id="UP000555367"/>
    </source>
</evidence>
<dbReference type="Proteomes" id="UP000555367">
    <property type="component" value="Unassembled WGS sequence"/>
</dbReference>
<gene>
    <name evidence="1" type="primary">Smrp1</name>
    <name evidence="1" type="ORF">PELURI_R14271</name>
</gene>
<evidence type="ECO:0000313" key="1">
    <source>
        <dbReference type="EMBL" id="NXT43717.1"/>
    </source>
</evidence>
<dbReference type="EMBL" id="VZTQ01014620">
    <property type="protein sequence ID" value="NXT43717.1"/>
    <property type="molecule type" value="Genomic_DNA"/>
</dbReference>
<keyword evidence="2" id="KW-1185">Reference proteome</keyword>
<feature type="non-terminal residue" evidence="1">
    <location>
        <position position="305"/>
    </location>
</feature>
<protein>
    <submittedName>
        <fullName evidence="1">SMRP1 protein</fullName>
    </submittedName>
</protein>
<dbReference type="Pfam" id="PF15181">
    <property type="entry name" value="SMRP1"/>
    <property type="match status" value="1"/>
</dbReference>
<dbReference type="AlphaFoldDB" id="A0A7L3CJL7"/>
<accession>A0A7L3CJL7</accession>
<dbReference type="PANTHER" id="PTHR35664">
    <property type="entry name" value="SPERMATID-SPECIFIC MANCHETTE-RELATED PROTEIN 1"/>
    <property type="match status" value="1"/>
</dbReference>
<dbReference type="GO" id="GO:0048471">
    <property type="term" value="C:perinuclear region of cytoplasm"/>
    <property type="evidence" value="ECO:0007669"/>
    <property type="project" value="TreeGrafter"/>
</dbReference>
<proteinExistence type="predicted"/>
<organism evidence="1 2">
    <name type="scientific">Pelecanoides urinatrix</name>
    <name type="common">Common diving petrel</name>
    <name type="synonym">Procellaria urinatrix</name>
    <dbReference type="NCBI Taxonomy" id="37079"/>
    <lineage>
        <taxon>Eukaryota</taxon>
        <taxon>Metazoa</taxon>
        <taxon>Chordata</taxon>
        <taxon>Craniata</taxon>
        <taxon>Vertebrata</taxon>
        <taxon>Euteleostomi</taxon>
        <taxon>Archelosauria</taxon>
        <taxon>Archosauria</taxon>
        <taxon>Dinosauria</taxon>
        <taxon>Saurischia</taxon>
        <taxon>Theropoda</taxon>
        <taxon>Coelurosauria</taxon>
        <taxon>Aves</taxon>
        <taxon>Neognathae</taxon>
        <taxon>Neoaves</taxon>
        <taxon>Aequornithes</taxon>
        <taxon>Procellariiformes</taxon>
        <taxon>Procellariidae</taxon>
        <taxon>Pelecanoides</taxon>
    </lineage>
</organism>
<dbReference type="PANTHER" id="PTHR35664:SF1">
    <property type="entry name" value="SPERMATID-SPECIFIC MANCHETTE-RELATED PROTEIN 1"/>
    <property type="match status" value="1"/>
</dbReference>
<comment type="caution">
    <text evidence="1">The sequence shown here is derived from an EMBL/GenBank/DDBJ whole genome shotgun (WGS) entry which is preliminary data.</text>
</comment>
<sequence length="305" mass="34750">MFFVSKKHKTPISTYTDSYRPPCSVKKTIDELPPQPLWRGNQFVTQGLTMPPVQNLASQSQTEQLNKKAMQEYYRNTIDPTAYQPSKYWLARSEEKYNPIFVHEDKYTTWRTGSYNSAAWNKHSCYLPLLPKETKMETLLHSIPMAYSPKCTCLKCGNYPRPVPVMDWLLLLSLTFTIPPLAGRLLVADVLPVYTMTGSGLFHGYYSPCSGRHYCLRGMDYYVDGDSAIRRHLNALGERAVRSIPCCSSSLRAMSCTSTERTQPSSLYRSPRWDTSHFSKVGGVQRSSYTIHPDFSSEAYSAPWG</sequence>
<dbReference type="GO" id="GO:0043014">
    <property type="term" value="F:alpha-tubulin binding"/>
    <property type="evidence" value="ECO:0007669"/>
    <property type="project" value="TreeGrafter"/>
</dbReference>